<organism evidence="2">
    <name type="scientific">Brugia timori</name>
    <dbReference type="NCBI Taxonomy" id="42155"/>
    <lineage>
        <taxon>Eukaryota</taxon>
        <taxon>Metazoa</taxon>
        <taxon>Ecdysozoa</taxon>
        <taxon>Nematoda</taxon>
        <taxon>Chromadorea</taxon>
        <taxon>Rhabditida</taxon>
        <taxon>Spirurina</taxon>
        <taxon>Spiruromorpha</taxon>
        <taxon>Filarioidea</taxon>
        <taxon>Onchocercidae</taxon>
        <taxon>Brugia</taxon>
    </lineage>
</organism>
<feature type="chain" id="PRO_5006446873" evidence="1">
    <location>
        <begin position="20"/>
        <end position="37"/>
    </location>
</feature>
<reference evidence="2" key="1">
    <citation type="submission" date="2017-02" db="UniProtKB">
        <authorList>
            <consortium name="WormBaseParasite"/>
        </authorList>
    </citation>
    <scope>IDENTIFICATION</scope>
</reference>
<dbReference type="AlphaFoldDB" id="A0A0R3QG96"/>
<keyword evidence="1" id="KW-0732">Signal</keyword>
<protein>
    <submittedName>
        <fullName evidence="2">Complex III subunit III</fullName>
    </submittedName>
</protein>
<dbReference type="WBParaSite" id="BTMF_0000539501-mRNA-1">
    <property type="protein sequence ID" value="BTMF_0000539501-mRNA-1"/>
    <property type="gene ID" value="BTMF_0000539501"/>
</dbReference>
<name>A0A0R3QG96_9BILA</name>
<evidence type="ECO:0000313" key="2">
    <source>
        <dbReference type="WBParaSite" id="BTMF_0000539501-mRNA-1"/>
    </source>
</evidence>
<proteinExistence type="predicted"/>
<evidence type="ECO:0000256" key="1">
    <source>
        <dbReference type="SAM" id="SignalP"/>
    </source>
</evidence>
<sequence>LLTKAFLVFALAMVDPTQNHYYNFYNVQRVFFWTLLT</sequence>
<feature type="signal peptide" evidence="1">
    <location>
        <begin position="1"/>
        <end position="19"/>
    </location>
</feature>
<accession>A0A0R3QG96</accession>